<sequence length="272" mass="31740">MKNKVTIYVPSKNRVDLLKRAVDSVQAQTYTNWELIVVNDASTDGTYQYLEDIKSSKIKVIHQPESQGACVARNLAINSATGDFVTGLDDDDYFEPNRLQLFIDGWKAKPENVSVLFAGRKHIKDGVFIREKTNSFDIVKRKDLFIKNFIGNQVFTPVENMRKIGGFDTNLRMWQDLECWLRLLNVSDAMQIKETSYCIDISDRTDRITNSQKEKIRTTYNYIVDKHHFNFFQKKAFESYFLIYDNNIRLKIQKLVFALSFGVFYKAYLKSK</sequence>
<accession>A0A4Y8KSK6</accession>
<organism evidence="2 3">
    <name type="scientific">Dysgonomonas capnocytophagoides</name>
    <dbReference type="NCBI Taxonomy" id="45254"/>
    <lineage>
        <taxon>Bacteria</taxon>
        <taxon>Pseudomonadati</taxon>
        <taxon>Bacteroidota</taxon>
        <taxon>Bacteroidia</taxon>
        <taxon>Bacteroidales</taxon>
        <taxon>Dysgonomonadaceae</taxon>
        <taxon>Dysgonomonas</taxon>
    </lineage>
</organism>
<dbReference type="OrthoDB" id="6307329at2"/>
<keyword evidence="2" id="KW-0808">Transferase</keyword>
<dbReference type="SUPFAM" id="SSF53448">
    <property type="entry name" value="Nucleotide-diphospho-sugar transferases"/>
    <property type="match status" value="1"/>
</dbReference>
<keyword evidence="3" id="KW-1185">Reference proteome</keyword>
<gene>
    <name evidence="2" type="ORF">E2605_19175</name>
</gene>
<dbReference type="EMBL" id="SOML01000019">
    <property type="protein sequence ID" value="TFD91959.1"/>
    <property type="molecule type" value="Genomic_DNA"/>
</dbReference>
<dbReference type="InterPro" id="IPR029044">
    <property type="entry name" value="Nucleotide-diphossugar_trans"/>
</dbReference>
<dbReference type="Pfam" id="PF00535">
    <property type="entry name" value="Glycos_transf_2"/>
    <property type="match status" value="1"/>
</dbReference>
<feature type="domain" description="Glycosyltransferase 2-like" evidence="1">
    <location>
        <begin position="6"/>
        <end position="132"/>
    </location>
</feature>
<dbReference type="InterPro" id="IPR050834">
    <property type="entry name" value="Glycosyltransf_2"/>
</dbReference>
<dbReference type="GO" id="GO:0016740">
    <property type="term" value="F:transferase activity"/>
    <property type="evidence" value="ECO:0007669"/>
    <property type="project" value="UniProtKB-KW"/>
</dbReference>
<name>A0A4Y8KSK6_9BACT</name>
<evidence type="ECO:0000259" key="1">
    <source>
        <dbReference type="Pfam" id="PF00535"/>
    </source>
</evidence>
<dbReference type="PANTHER" id="PTHR43685:SF2">
    <property type="entry name" value="GLYCOSYLTRANSFERASE 2-LIKE DOMAIN-CONTAINING PROTEIN"/>
    <property type="match status" value="1"/>
</dbReference>
<dbReference type="Proteomes" id="UP000297861">
    <property type="component" value="Unassembled WGS sequence"/>
</dbReference>
<protein>
    <submittedName>
        <fullName evidence="2">Glycosyltransferase</fullName>
    </submittedName>
</protein>
<dbReference type="AlphaFoldDB" id="A0A4Y8KSK6"/>
<dbReference type="PANTHER" id="PTHR43685">
    <property type="entry name" value="GLYCOSYLTRANSFERASE"/>
    <property type="match status" value="1"/>
</dbReference>
<evidence type="ECO:0000313" key="3">
    <source>
        <dbReference type="Proteomes" id="UP000297861"/>
    </source>
</evidence>
<dbReference type="Gene3D" id="3.90.550.10">
    <property type="entry name" value="Spore Coat Polysaccharide Biosynthesis Protein SpsA, Chain A"/>
    <property type="match status" value="1"/>
</dbReference>
<comment type="caution">
    <text evidence="2">The sequence shown here is derived from an EMBL/GenBank/DDBJ whole genome shotgun (WGS) entry which is preliminary data.</text>
</comment>
<dbReference type="InterPro" id="IPR001173">
    <property type="entry name" value="Glyco_trans_2-like"/>
</dbReference>
<dbReference type="CDD" id="cd00761">
    <property type="entry name" value="Glyco_tranf_GTA_type"/>
    <property type="match status" value="1"/>
</dbReference>
<evidence type="ECO:0000313" key="2">
    <source>
        <dbReference type="EMBL" id="TFD91959.1"/>
    </source>
</evidence>
<proteinExistence type="predicted"/>
<reference evidence="2 3" key="1">
    <citation type="submission" date="2019-03" db="EMBL/GenBank/DDBJ databases">
        <title>San Antonio Military Medical Center submission to MRSN (WRAIR), pending publication.</title>
        <authorList>
            <person name="Blyth D.M."/>
            <person name="Mccarthy S.L."/>
            <person name="Schall S.E."/>
            <person name="Stam J.A."/>
            <person name="Ong A.C."/>
            <person name="Mcgann P.T."/>
        </authorList>
    </citation>
    <scope>NUCLEOTIDE SEQUENCE [LARGE SCALE GENOMIC DNA]</scope>
    <source>
        <strain evidence="2 3">MRSN571793</strain>
    </source>
</reference>
<dbReference type="RefSeq" id="WP_035332035.1">
    <property type="nucleotide sequence ID" value="NZ_JAWZLG010000100.1"/>
</dbReference>
<dbReference type="STRING" id="1121485.GCA_000426485_03402"/>